<dbReference type="PANTHER" id="PTHR24028">
    <property type="entry name" value="CADHERIN-87A"/>
    <property type="match status" value="1"/>
</dbReference>
<feature type="domain" description="Cadherin" evidence="5">
    <location>
        <begin position="1392"/>
        <end position="1483"/>
    </location>
</feature>
<feature type="domain" description="Cadherin" evidence="5">
    <location>
        <begin position="1601"/>
        <end position="1698"/>
    </location>
</feature>
<evidence type="ECO:0000313" key="6">
    <source>
        <dbReference type="EMBL" id="MBZ6079409.1"/>
    </source>
</evidence>
<organism evidence="6 7">
    <name type="scientific">Microvirga puerhi</name>
    <dbReference type="NCBI Taxonomy" id="2876078"/>
    <lineage>
        <taxon>Bacteria</taxon>
        <taxon>Pseudomonadati</taxon>
        <taxon>Pseudomonadota</taxon>
        <taxon>Alphaproteobacteria</taxon>
        <taxon>Hyphomicrobiales</taxon>
        <taxon>Methylobacteriaceae</taxon>
        <taxon>Microvirga</taxon>
    </lineage>
</organism>
<dbReference type="SUPFAM" id="SSF49313">
    <property type="entry name" value="Cadherin-like"/>
    <property type="match status" value="6"/>
</dbReference>
<dbReference type="Pfam" id="PF00353">
    <property type="entry name" value="HemolysinCabind"/>
    <property type="match status" value="4"/>
</dbReference>
<keyword evidence="3" id="KW-0472">Membrane</keyword>
<dbReference type="Gene3D" id="2.60.40.60">
    <property type="entry name" value="Cadherins"/>
    <property type="match status" value="5"/>
</dbReference>
<reference evidence="6 7" key="1">
    <citation type="submission" date="2021-09" db="EMBL/GenBank/DDBJ databases">
        <title>The complete genome sequence of a new microorganism.</title>
        <authorList>
            <person name="Zi Z."/>
        </authorList>
    </citation>
    <scope>NUCLEOTIDE SEQUENCE [LARGE SCALE GENOMIC DNA]</scope>
    <source>
        <strain evidence="6 7">WGZ8</strain>
    </source>
</reference>
<dbReference type="InterPro" id="IPR018511">
    <property type="entry name" value="Hemolysin-typ_Ca-bd_CS"/>
</dbReference>
<dbReference type="Pfam" id="PF00028">
    <property type="entry name" value="Cadherin"/>
    <property type="match status" value="3"/>
</dbReference>
<name>A0ABS7VV18_9HYPH</name>
<dbReference type="InterPro" id="IPR002126">
    <property type="entry name" value="Cadherin-like_dom"/>
</dbReference>
<keyword evidence="4" id="KW-0325">Glycoprotein</keyword>
<dbReference type="Proteomes" id="UP000704176">
    <property type="component" value="Unassembled WGS sequence"/>
</dbReference>
<dbReference type="PRINTS" id="PR00313">
    <property type="entry name" value="CABNDNGRPT"/>
</dbReference>
<keyword evidence="7" id="KW-1185">Reference proteome</keyword>
<feature type="domain" description="Cadherin" evidence="5">
    <location>
        <begin position="1276"/>
        <end position="1379"/>
    </location>
</feature>
<dbReference type="InterPro" id="IPR001343">
    <property type="entry name" value="Hemolysn_Ca-bd"/>
</dbReference>
<dbReference type="PRINTS" id="PR00205">
    <property type="entry name" value="CADHERIN"/>
</dbReference>
<dbReference type="PROSITE" id="PS00330">
    <property type="entry name" value="HEMOLYSIN_CALCIUM"/>
    <property type="match status" value="1"/>
</dbReference>
<dbReference type="SUPFAM" id="SSF51120">
    <property type="entry name" value="beta-Roll"/>
    <property type="match status" value="3"/>
</dbReference>
<dbReference type="InterPro" id="IPR011049">
    <property type="entry name" value="Serralysin-like_metalloprot_C"/>
</dbReference>
<feature type="domain" description="Cadherin" evidence="5">
    <location>
        <begin position="513"/>
        <end position="631"/>
    </location>
</feature>
<comment type="caution">
    <text evidence="6">The sequence shown here is derived from an EMBL/GenBank/DDBJ whole genome shotgun (WGS) entry which is preliminary data.</text>
</comment>
<keyword evidence="3" id="KW-1133">Transmembrane helix</keyword>
<comment type="subcellular location">
    <subcellularLocation>
        <location evidence="1">Membrane</location>
        <topology evidence="1">Single-pass membrane protein</topology>
    </subcellularLocation>
</comment>
<evidence type="ECO:0000313" key="7">
    <source>
        <dbReference type="Proteomes" id="UP000704176"/>
    </source>
</evidence>
<dbReference type="InterPro" id="IPR015919">
    <property type="entry name" value="Cadherin-like_sf"/>
</dbReference>
<evidence type="ECO:0000256" key="3">
    <source>
        <dbReference type="ARBA" id="ARBA00022989"/>
    </source>
</evidence>
<evidence type="ECO:0000256" key="4">
    <source>
        <dbReference type="ARBA" id="ARBA00023180"/>
    </source>
</evidence>
<gene>
    <name evidence="6" type="ORF">K9B37_24440</name>
</gene>
<evidence type="ECO:0000259" key="5">
    <source>
        <dbReference type="PROSITE" id="PS50268"/>
    </source>
</evidence>
<dbReference type="Gene3D" id="2.150.10.10">
    <property type="entry name" value="Serralysin-like metalloprotease, C-terminal"/>
    <property type="match status" value="2"/>
</dbReference>
<evidence type="ECO:0000256" key="1">
    <source>
        <dbReference type="ARBA" id="ARBA00004167"/>
    </source>
</evidence>
<protein>
    <submittedName>
        <fullName evidence="6">Cadherin domain-containing protein</fullName>
    </submittedName>
</protein>
<dbReference type="RefSeq" id="WP_224316424.1">
    <property type="nucleotide sequence ID" value="NZ_JAIRBM010000037.1"/>
</dbReference>
<dbReference type="SMART" id="SM00112">
    <property type="entry name" value="CA"/>
    <property type="match status" value="5"/>
</dbReference>
<dbReference type="PROSITE" id="PS50268">
    <property type="entry name" value="CADHERIN_2"/>
    <property type="match status" value="5"/>
</dbReference>
<dbReference type="CDD" id="cd11304">
    <property type="entry name" value="Cadherin_repeat"/>
    <property type="match status" value="6"/>
</dbReference>
<feature type="domain" description="Cadherin" evidence="5">
    <location>
        <begin position="1487"/>
        <end position="1585"/>
    </location>
</feature>
<sequence>MTGPTSFTTAATGGLAIPFKGVTVADADGDAITLTIAFADADGALAGLGAHGGVQMLTNMVSSDGLRTVTLLGSAASLNTYLDGVTFNPTDRGPGPNVTTNFTFTVKDDSHTATAYANAIQVVSDASYVNHDPNSLTFTNHQTEIWSRPEIPGALVGALIASDPDPQDQGLLSFELVSDPNNLFVVSPDGIVKLQAGKSLGLFSDVTIVVRVSDGHGGSMLQQLTIHADGPSSDTPPVIHVNGATDFSINDVATVAPFQNLVFTDAEDDATNPATPITVLVRFLGQLNGDFENLPTNLPPGVEFTYVNGDSILVKGTHDQVTKILKQLQFNPHDGVSKMTDFTVIAFDSQDVPSQEVHVHVTSAATGGTNHSPTIEIDPNGTPVLPPYDTATTQPFKNLIFKDQDLNDTLTVTVKWTGADGEFDVSAAASFGVTIVQNNNNGNVLQVSGSQQNLTNFFKVLQFAPDDFPNDPYDTGHPVTFSVDVQDQKGAHDTTEIETSVLTDNRAPDQVNMDAYYPDGISEDAGVGQEVGVLVGHDPNLNDNIIFYRLADTAGDRFDLVKMDDQWVIVVNGVLDYDTLPDAQKDPSGTKGWYEIKVIATDDHGLESAPISVKVWVHNVTPEPDNTAPVISVDANGHTSWAIRDDETVAAFHDLTFTDAEDGATIPPTPITVVIMMDRIGDGLFELPPEGKYNVTPTYDSDGGVLQVVGLQEDVTAYLKEVVFNPYPGRGAKGSTWTMDFTVIVIDSDAAWARKHVTVDTTVSGNVADNAAPTITVDPTKAETDTKDWDPPVNPFLGVTLKDTDSGNEDLTLTIGFNADDGSLNGLNYGGIRSDFAGRVTWTFTGKLAALQAMLGLLTFDATEHTQAGSPITTQFTITLDDGHHAFPASNTEVKVVTTVTGPTGQNNLYYIVDGTETFHNEVPGPEGGFDIAYVKYTGGHYTLADNDGIEVLQAYDTNTAGIDVAGNNLSNTIIGGAFNDTLDGGSAGQDVLRGGKGDDTYVVSRDGVIIEEDTTETGGIDTVKLTGNFFANGGYTLGQFLENLDASATTGVMTLNGNELGNAITGNADSNILQGFDGNDTLDGGAGSAADVLKGGSGNDTYKIRHASDAIVEGDGDSFDVAEIYLHEEYRLKADAQVEVLRAGEGFTQGVHLIGNAYSSFLLGSGSLAVSDTLDGGTGVGIAHLLAGGDGNDTYYIVNVNDEIEGERDLEDSADNGKLHGDDDVAYLYRGLYETEAALQEKINHYTARGIERVIVLNGVPEAPDNAAPTNVRLSNGGLEASVKENSPEGTSVAIVIADDDTPDTTGMTFEIFNNDVFGIDAASGEIYVLDKSKLDLEQQQSYTVHVRAKDAGGLYSAWKDVTITLTDENEAADNIAFSDLKNVAVGNDVGTLVAKATAHDPDIYTDAYRVNHYRFMNGTAVSDDGFFEIDPDSGQIKVHNKLTDAGQYSLWIVAYDAQNHVSQAFEYKVVVQDAGNQPPSNVHLTTGGTAFSVDENTDNTTFSHFITADDDKSGSLTYYMDANDLFVIDKDTGQISIKDGAKLDYETNATYTVTVYAMDGEGALSAGQQIQVTINDKNDGPDSVAVNHVADIKVGSGGGIVVAQAAASDVDADPLNRQNHYRFVDAEDPNGRFSKDGLFEIDAQTGEIKTRHDVSQSDFYSHNLKVQAFDQDGHSVETTYTVDVGASDDPGPIPELIDNKTVLEHVRNGTAVGKLLSVNSATGETFSYQLVTGQTEDRFTIDAQGILRVKDGLRLDFEQGRLATVKVLVTSSLHGTFEHDLPITLRNLGTEVVTGGSGNDKIVSGQFSDVLDGGAGNDTLISGLGDDQLTGGDGNDTFVFDQVTFDEFPGVENVDTIMDFNVDHDHIELRQQAFDALDLGVLNVDVFHVGSLDTMTENSRIIYDQEHGDLYYDLDGSGTDFASKKIATFMEDPDTGLRPVLNLSHFLVV</sequence>
<dbReference type="InterPro" id="IPR050174">
    <property type="entry name" value="Protocadherin/Cadherin-CA"/>
</dbReference>
<keyword evidence="2" id="KW-0812">Transmembrane</keyword>
<accession>A0ABS7VV18</accession>
<proteinExistence type="predicted"/>
<dbReference type="EMBL" id="JAIRBM010000037">
    <property type="protein sequence ID" value="MBZ6079409.1"/>
    <property type="molecule type" value="Genomic_DNA"/>
</dbReference>
<dbReference type="PANTHER" id="PTHR24028:SF328">
    <property type="entry name" value="CADHERIN-3"/>
    <property type="match status" value="1"/>
</dbReference>
<evidence type="ECO:0000256" key="2">
    <source>
        <dbReference type="ARBA" id="ARBA00022692"/>
    </source>
</evidence>